<dbReference type="RefSeq" id="WP_096181947.1">
    <property type="nucleotide sequence ID" value="NZ_BDUF01000053.1"/>
</dbReference>
<feature type="transmembrane region" description="Helical" evidence="1">
    <location>
        <begin position="79"/>
        <end position="98"/>
    </location>
</feature>
<organism evidence="2 3">
    <name type="scientific">Effusibacillus lacus</name>
    <dbReference type="NCBI Taxonomy" id="1348429"/>
    <lineage>
        <taxon>Bacteria</taxon>
        <taxon>Bacillati</taxon>
        <taxon>Bacillota</taxon>
        <taxon>Bacilli</taxon>
        <taxon>Bacillales</taxon>
        <taxon>Alicyclobacillaceae</taxon>
        <taxon>Effusibacillus</taxon>
    </lineage>
</organism>
<evidence type="ECO:0000313" key="2">
    <source>
        <dbReference type="EMBL" id="GAX90235.1"/>
    </source>
</evidence>
<evidence type="ECO:0000256" key="1">
    <source>
        <dbReference type="SAM" id="Phobius"/>
    </source>
</evidence>
<dbReference type="OrthoDB" id="2377199at2"/>
<protein>
    <submittedName>
        <fullName evidence="2">Uncharacterized protein</fullName>
    </submittedName>
</protein>
<sequence>MAVTYQQAVQFMGQPVCAHCQGGVKHYGIVRKVTRDGIWLQPLPVRGALANGKEKDAKVTTADKPSSLEPESVYWGWGWAPWFFLPFLTILALTPFLWW</sequence>
<keyword evidence="1" id="KW-1133">Transmembrane helix</keyword>
<dbReference type="Proteomes" id="UP000217785">
    <property type="component" value="Unassembled WGS sequence"/>
</dbReference>
<keyword evidence="3" id="KW-1185">Reference proteome</keyword>
<accession>A0A292YP20</accession>
<gene>
    <name evidence="2" type="ORF">EFBL_1861</name>
</gene>
<comment type="caution">
    <text evidence="2">The sequence shown here is derived from an EMBL/GenBank/DDBJ whole genome shotgun (WGS) entry which is preliminary data.</text>
</comment>
<name>A0A292YP20_9BACL</name>
<dbReference type="AlphaFoldDB" id="A0A292YP20"/>
<reference evidence="3" key="1">
    <citation type="submission" date="2017-07" db="EMBL/GenBank/DDBJ databases">
        <title>Draft genome sequence of Effusibacillus lacus strain skLN1.</title>
        <authorList>
            <person name="Watanabe M."/>
            <person name="Kojima H."/>
            <person name="Fukui M."/>
        </authorList>
    </citation>
    <scope>NUCLEOTIDE SEQUENCE [LARGE SCALE GENOMIC DNA]</scope>
    <source>
        <strain evidence="3">skLN1</strain>
    </source>
</reference>
<keyword evidence="1" id="KW-0472">Membrane</keyword>
<evidence type="ECO:0000313" key="3">
    <source>
        <dbReference type="Proteomes" id="UP000217785"/>
    </source>
</evidence>
<proteinExistence type="predicted"/>
<dbReference type="EMBL" id="BDUF01000053">
    <property type="protein sequence ID" value="GAX90235.1"/>
    <property type="molecule type" value="Genomic_DNA"/>
</dbReference>
<keyword evidence="1" id="KW-0812">Transmembrane</keyword>